<sequence length="177" mass="19409">MKVSNSMYRMTQTAILIGGLSLTGAALAQSQQSQPQGLYSADELMDADVFLSENPNEDVGDVEDVLLGEDMSVQALVIETGGVLDLGDTHRVIDRNNFTLTTQNADNLDNMDYSVTLDLTRDDIATLPEYDNDWWQNAQEQARQAWKNTKQGAESAWQSTKSVTADLLDDASDAISN</sequence>
<reference evidence="2 3" key="1">
    <citation type="submission" date="2019-03" db="EMBL/GenBank/DDBJ databases">
        <title>Genomic Encyclopedia of Type Strains, Phase IV (KMG-IV): sequencing the most valuable type-strain genomes for metagenomic binning, comparative biology and taxonomic classification.</title>
        <authorList>
            <person name="Goeker M."/>
        </authorList>
    </citation>
    <scope>NUCLEOTIDE SEQUENCE [LARGE SCALE GENOMIC DNA]</scope>
    <source>
        <strain evidence="2 3">DSM 6770</strain>
    </source>
</reference>
<dbReference type="Gene3D" id="1.10.287.700">
    <property type="entry name" value="Helix hairpin bin"/>
    <property type="match status" value="1"/>
</dbReference>
<dbReference type="RefSeq" id="WP_133694720.1">
    <property type="nucleotide sequence ID" value="NZ_SOBR01000002.1"/>
</dbReference>
<evidence type="ECO:0008006" key="4">
    <source>
        <dbReference type="Google" id="ProtNLM"/>
    </source>
</evidence>
<dbReference type="InterPro" id="IPR011033">
    <property type="entry name" value="PRC_barrel-like_sf"/>
</dbReference>
<dbReference type="SUPFAM" id="SSF50346">
    <property type="entry name" value="PRC-barrel domain"/>
    <property type="match status" value="1"/>
</dbReference>
<dbReference type="Proteomes" id="UP000295380">
    <property type="component" value="Unassembled WGS sequence"/>
</dbReference>
<keyword evidence="1" id="KW-0732">Signal</keyword>
<dbReference type="Gene3D" id="2.30.30.240">
    <property type="entry name" value="PRC-barrel domain"/>
    <property type="match status" value="1"/>
</dbReference>
<proteinExistence type="predicted"/>
<evidence type="ECO:0000256" key="1">
    <source>
        <dbReference type="SAM" id="SignalP"/>
    </source>
</evidence>
<name>A0A4R7NRG9_9GAMM</name>
<accession>A0A4R7NRG9</accession>
<organism evidence="2 3">
    <name type="scientific">Chromohalobacter marismortui</name>
    <dbReference type="NCBI Taxonomy" id="42055"/>
    <lineage>
        <taxon>Bacteria</taxon>
        <taxon>Pseudomonadati</taxon>
        <taxon>Pseudomonadota</taxon>
        <taxon>Gammaproteobacteria</taxon>
        <taxon>Oceanospirillales</taxon>
        <taxon>Halomonadaceae</taxon>
        <taxon>Chromohalobacter</taxon>
    </lineage>
</organism>
<dbReference type="EMBL" id="SOBR01000002">
    <property type="protein sequence ID" value="TDU23585.1"/>
    <property type="molecule type" value="Genomic_DNA"/>
</dbReference>
<protein>
    <recommendedName>
        <fullName evidence="4">PRC-barrel domain protein</fullName>
    </recommendedName>
</protein>
<dbReference type="OrthoDB" id="6182585at2"/>
<keyword evidence="3" id="KW-1185">Reference proteome</keyword>
<gene>
    <name evidence="2" type="ORF">C8E00_10273</name>
</gene>
<feature type="signal peptide" evidence="1">
    <location>
        <begin position="1"/>
        <end position="28"/>
    </location>
</feature>
<feature type="chain" id="PRO_5020894182" description="PRC-barrel domain protein" evidence="1">
    <location>
        <begin position="29"/>
        <end position="177"/>
    </location>
</feature>
<comment type="caution">
    <text evidence="2">The sequence shown here is derived from an EMBL/GenBank/DDBJ whole genome shotgun (WGS) entry which is preliminary data.</text>
</comment>
<evidence type="ECO:0000313" key="2">
    <source>
        <dbReference type="EMBL" id="TDU23585.1"/>
    </source>
</evidence>
<dbReference type="AlphaFoldDB" id="A0A4R7NRG9"/>
<evidence type="ECO:0000313" key="3">
    <source>
        <dbReference type="Proteomes" id="UP000295380"/>
    </source>
</evidence>